<evidence type="ECO:0008006" key="4">
    <source>
        <dbReference type="Google" id="ProtNLM"/>
    </source>
</evidence>
<proteinExistence type="predicted"/>
<accession>A0A1M5NXA1</accession>
<sequence length="138" mass="16028">MKYKILIFISVILFSSQVSLSQVNKDFQFSSEDLIGIWSQKLNLKTKEISYEKRTTDKTQNYGLRIQLLENGEYKSRYSAKCGNDRSQEKLNNNGRWTLKNDELTIVISSPESRKGMVIKKRVKKQSDKITLVQITTN</sequence>
<organism evidence="2 3">
    <name type="scientific">Winogradskyella jejuensis</name>
    <dbReference type="NCBI Taxonomy" id="1089305"/>
    <lineage>
        <taxon>Bacteria</taxon>
        <taxon>Pseudomonadati</taxon>
        <taxon>Bacteroidota</taxon>
        <taxon>Flavobacteriia</taxon>
        <taxon>Flavobacteriales</taxon>
        <taxon>Flavobacteriaceae</taxon>
        <taxon>Winogradskyella</taxon>
    </lineage>
</organism>
<reference evidence="3" key="1">
    <citation type="submission" date="2016-11" db="EMBL/GenBank/DDBJ databases">
        <authorList>
            <person name="Varghese N."/>
            <person name="Submissions S."/>
        </authorList>
    </citation>
    <scope>NUCLEOTIDE SEQUENCE [LARGE SCALE GENOMIC DNA]</scope>
    <source>
        <strain evidence="3">DSM 25330</strain>
    </source>
</reference>
<dbReference type="AlphaFoldDB" id="A0A1M5NXA1"/>
<gene>
    <name evidence="2" type="ORF">SAMN05444148_1313</name>
</gene>
<dbReference type="RefSeq" id="WP_073084460.1">
    <property type="nucleotide sequence ID" value="NZ_FQWS01000001.1"/>
</dbReference>
<name>A0A1M5NXA1_9FLAO</name>
<dbReference type="EMBL" id="FQWS01000001">
    <property type="protein sequence ID" value="SHG93789.1"/>
    <property type="molecule type" value="Genomic_DNA"/>
</dbReference>
<keyword evidence="3" id="KW-1185">Reference proteome</keyword>
<evidence type="ECO:0000313" key="3">
    <source>
        <dbReference type="Proteomes" id="UP000184522"/>
    </source>
</evidence>
<feature type="chain" id="PRO_5012657706" description="Lipocalin-like domain-containing protein" evidence="1">
    <location>
        <begin position="22"/>
        <end position="138"/>
    </location>
</feature>
<feature type="signal peptide" evidence="1">
    <location>
        <begin position="1"/>
        <end position="21"/>
    </location>
</feature>
<dbReference type="Proteomes" id="UP000184522">
    <property type="component" value="Unassembled WGS sequence"/>
</dbReference>
<dbReference type="OrthoDB" id="1443692at2"/>
<dbReference type="STRING" id="1089305.SAMN05444148_1313"/>
<keyword evidence="1" id="KW-0732">Signal</keyword>
<protein>
    <recommendedName>
        <fullName evidence="4">Lipocalin-like domain-containing protein</fullName>
    </recommendedName>
</protein>
<evidence type="ECO:0000313" key="2">
    <source>
        <dbReference type="EMBL" id="SHG93789.1"/>
    </source>
</evidence>
<evidence type="ECO:0000256" key="1">
    <source>
        <dbReference type="SAM" id="SignalP"/>
    </source>
</evidence>